<dbReference type="InterPro" id="IPR009003">
    <property type="entry name" value="Peptidase_S1_PA"/>
</dbReference>
<dbReference type="RefSeq" id="WP_391540384.1">
    <property type="nucleotide sequence ID" value="NZ_CP036525.1"/>
</dbReference>
<organism evidence="4 5">
    <name type="scientific">Rubripirellula lacrimiformis</name>
    <dbReference type="NCBI Taxonomy" id="1930273"/>
    <lineage>
        <taxon>Bacteria</taxon>
        <taxon>Pseudomonadati</taxon>
        <taxon>Planctomycetota</taxon>
        <taxon>Planctomycetia</taxon>
        <taxon>Pirellulales</taxon>
        <taxon>Pirellulaceae</taxon>
        <taxon>Rubripirellula</taxon>
    </lineage>
</organism>
<dbReference type="PRINTS" id="PR00834">
    <property type="entry name" value="PROTEASES2C"/>
</dbReference>
<dbReference type="GO" id="GO:0004252">
    <property type="term" value="F:serine-type endopeptidase activity"/>
    <property type="evidence" value="ECO:0007669"/>
    <property type="project" value="InterPro"/>
</dbReference>
<dbReference type="EMBL" id="CP036525">
    <property type="protein sequence ID" value="QDT06095.1"/>
    <property type="molecule type" value="Genomic_DNA"/>
</dbReference>
<keyword evidence="4" id="KW-0645">Protease</keyword>
<dbReference type="PANTHER" id="PTHR43019">
    <property type="entry name" value="SERINE ENDOPROTEASE DEGS"/>
    <property type="match status" value="1"/>
</dbReference>
<dbReference type="AlphaFoldDB" id="A0A517NG34"/>
<dbReference type="InterPro" id="IPR036034">
    <property type="entry name" value="PDZ_sf"/>
</dbReference>
<evidence type="ECO:0000256" key="2">
    <source>
        <dbReference type="SAM" id="SignalP"/>
    </source>
</evidence>
<feature type="region of interest" description="Disordered" evidence="1">
    <location>
        <begin position="419"/>
        <end position="450"/>
    </location>
</feature>
<feature type="region of interest" description="Disordered" evidence="1">
    <location>
        <begin position="344"/>
        <end position="385"/>
    </location>
</feature>
<sequence precursor="true">MNDRFWWTLVTACCMVGAAAADGPLSISPVLAEAEQQRMDAIDRAMPSAVSVFVPGGGGGGSGMLISPDGFALTNFHVTSPAGSFMRCGLSDGNVYDAVIVGIDPVGDLAMIQLLGLDGEVRTDFPAATMGSSRSAQPGDWCMVIGNPFLLATNLQPTVTYGILSGVGRYQYPSGTLLEYGDCLQTDASINPGNSGGPIYDAEGKLIGIVGRCSFEKRGRVNVGVGYAISINQAKNFLGVLHSGRIVDHATLGATVATDPDGGVRVTNILESSDAYRRGLRYDAEILEIDGRLVQTANDVQNVLATFPAGWRVGIKYRSQGTNHDTLVRLASVHAQDELLEKMAGALPPPPPRQKPKPAEGDEDESEHGEESDPHGGTADAIPDSVKRRLTQRKGYANYHFNEVQQNRFIESLRRQFPLAEDSDSERPESKSTNGEPDAWVIEGETDEADPKPVRIHVSADKMALIVGDQTMQVASKSELYDGVSIRSIAGILPALDGWRRMIAVGPGKFGDTYYWGTMPLGGQRPLRDCVVGIDGELELRWLNHPETQVVEAVEVFADRDQDPAELWVVRDDSDPAAMPSVLDLRYGTESVLRVKVSSWKSVPSSDANAQPKEQP</sequence>
<evidence type="ECO:0000259" key="3">
    <source>
        <dbReference type="SMART" id="SM00228"/>
    </source>
</evidence>
<name>A0A517NG34_9BACT</name>
<feature type="chain" id="PRO_5021868507" evidence="2">
    <location>
        <begin position="22"/>
        <end position="616"/>
    </location>
</feature>
<evidence type="ECO:0000313" key="4">
    <source>
        <dbReference type="EMBL" id="QDT06095.1"/>
    </source>
</evidence>
<keyword evidence="5" id="KW-1185">Reference proteome</keyword>
<dbReference type="SMART" id="SM00228">
    <property type="entry name" value="PDZ"/>
    <property type="match status" value="1"/>
</dbReference>
<dbReference type="Pfam" id="PF13365">
    <property type="entry name" value="Trypsin_2"/>
    <property type="match status" value="1"/>
</dbReference>
<dbReference type="InterPro" id="IPR001478">
    <property type="entry name" value="PDZ"/>
</dbReference>
<reference evidence="4 5" key="1">
    <citation type="submission" date="2019-02" db="EMBL/GenBank/DDBJ databases">
        <title>Deep-cultivation of Planctomycetes and their phenomic and genomic characterization uncovers novel biology.</title>
        <authorList>
            <person name="Wiegand S."/>
            <person name="Jogler M."/>
            <person name="Boedeker C."/>
            <person name="Pinto D."/>
            <person name="Vollmers J."/>
            <person name="Rivas-Marin E."/>
            <person name="Kohn T."/>
            <person name="Peeters S.H."/>
            <person name="Heuer A."/>
            <person name="Rast P."/>
            <person name="Oberbeckmann S."/>
            <person name="Bunk B."/>
            <person name="Jeske O."/>
            <person name="Meyerdierks A."/>
            <person name="Storesund J.E."/>
            <person name="Kallscheuer N."/>
            <person name="Luecker S."/>
            <person name="Lage O.M."/>
            <person name="Pohl T."/>
            <person name="Merkel B.J."/>
            <person name="Hornburger P."/>
            <person name="Mueller R.-W."/>
            <person name="Bruemmer F."/>
            <person name="Labrenz M."/>
            <person name="Spormann A.M."/>
            <person name="Op den Camp H."/>
            <person name="Overmann J."/>
            <person name="Amann R."/>
            <person name="Jetten M.S.M."/>
            <person name="Mascher T."/>
            <person name="Medema M.H."/>
            <person name="Devos D.P."/>
            <person name="Kaster A.-K."/>
            <person name="Ovreas L."/>
            <person name="Rohde M."/>
            <person name="Galperin M.Y."/>
            <person name="Jogler C."/>
        </authorList>
    </citation>
    <scope>NUCLEOTIDE SEQUENCE [LARGE SCALE GENOMIC DNA]</scope>
    <source>
        <strain evidence="4 5">K22_7</strain>
    </source>
</reference>
<dbReference type="SUPFAM" id="SSF50494">
    <property type="entry name" value="Trypsin-like serine proteases"/>
    <property type="match status" value="1"/>
</dbReference>
<accession>A0A517NG34</accession>
<evidence type="ECO:0000256" key="1">
    <source>
        <dbReference type="SAM" id="MobiDB-lite"/>
    </source>
</evidence>
<dbReference type="GO" id="GO:0006508">
    <property type="term" value="P:proteolysis"/>
    <property type="evidence" value="ECO:0007669"/>
    <property type="project" value="UniProtKB-KW"/>
</dbReference>
<feature type="signal peptide" evidence="2">
    <location>
        <begin position="1"/>
        <end position="21"/>
    </location>
</feature>
<dbReference type="Gene3D" id="2.30.42.10">
    <property type="match status" value="1"/>
</dbReference>
<dbReference type="PANTHER" id="PTHR43019:SF62">
    <property type="entry name" value="SERINE ENDOPROTEASE DEGS"/>
    <property type="match status" value="1"/>
</dbReference>
<keyword evidence="4" id="KW-0378">Hydrolase</keyword>
<feature type="domain" description="PDZ" evidence="3">
    <location>
        <begin position="250"/>
        <end position="321"/>
    </location>
</feature>
<proteinExistence type="predicted"/>
<dbReference type="Gene3D" id="2.40.10.120">
    <property type="match status" value="1"/>
</dbReference>
<protein>
    <submittedName>
        <fullName evidence="4">Serine protease HhoB</fullName>
    </submittedName>
</protein>
<gene>
    <name evidence="4" type="primary">hhoB</name>
    <name evidence="4" type="ORF">K227x_45020</name>
</gene>
<dbReference type="InterPro" id="IPR001940">
    <property type="entry name" value="Peptidase_S1C"/>
</dbReference>
<keyword evidence="2" id="KW-0732">Signal</keyword>
<dbReference type="KEGG" id="rlc:K227x_45020"/>
<evidence type="ECO:0000313" key="5">
    <source>
        <dbReference type="Proteomes" id="UP000318538"/>
    </source>
</evidence>
<dbReference type="SUPFAM" id="SSF50156">
    <property type="entry name" value="PDZ domain-like"/>
    <property type="match status" value="1"/>
</dbReference>
<dbReference type="Proteomes" id="UP000318538">
    <property type="component" value="Chromosome"/>
</dbReference>